<accession>A0A4Q1JP34</accession>
<evidence type="ECO:0000256" key="1">
    <source>
        <dbReference type="ARBA" id="ARBA00004651"/>
    </source>
</evidence>
<keyword evidence="10" id="KW-1185">Reference proteome</keyword>
<feature type="transmembrane region" description="Helical" evidence="8">
    <location>
        <begin position="163"/>
        <end position="181"/>
    </location>
</feature>
<dbReference type="InterPro" id="IPR001991">
    <property type="entry name" value="Na-dicarboxylate_symporter"/>
</dbReference>
<dbReference type="GO" id="GO:0006835">
    <property type="term" value="P:dicarboxylic acid transport"/>
    <property type="evidence" value="ECO:0007669"/>
    <property type="project" value="UniProtKB-ARBA"/>
</dbReference>
<evidence type="ECO:0000256" key="5">
    <source>
        <dbReference type="ARBA" id="ARBA00022847"/>
    </source>
</evidence>
<protein>
    <submittedName>
        <fullName evidence="9">Dicarboxylate/amino acid:cation symporter</fullName>
    </submittedName>
</protein>
<keyword evidence="4 8" id="KW-0812">Transmembrane</keyword>
<evidence type="ECO:0000313" key="10">
    <source>
        <dbReference type="Proteomes" id="UP000289703"/>
    </source>
</evidence>
<feature type="transmembrane region" description="Helical" evidence="8">
    <location>
        <begin position="43"/>
        <end position="63"/>
    </location>
</feature>
<dbReference type="InterPro" id="IPR036458">
    <property type="entry name" value="Na:dicarbo_symporter_sf"/>
</dbReference>
<evidence type="ECO:0000256" key="8">
    <source>
        <dbReference type="SAM" id="Phobius"/>
    </source>
</evidence>
<comment type="subcellular location">
    <subcellularLocation>
        <location evidence="1">Cell membrane</location>
        <topology evidence="1">Multi-pass membrane protein</topology>
    </subcellularLocation>
</comment>
<dbReference type="EMBL" id="SAXA01000004">
    <property type="protein sequence ID" value="RXQ95871.1"/>
    <property type="molecule type" value="Genomic_DNA"/>
</dbReference>
<keyword evidence="7 8" id="KW-0472">Membrane</keyword>
<dbReference type="RefSeq" id="WP_129253764.1">
    <property type="nucleotide sequence ID" value="NZ_SAXA01000004.1"/>
</dbReference>
<evidence type="ECO:0000256" key="2">
    <source>
        <dbReference type="ARBA" id="ARBA00022448"/>
    </source>
</evidence>
<keyword evidence="3" id="KW-1003">Cell membrane</keyword>
<dbReference type="SUPFAM" id="SSF118215">
    <property type="entry name" value="Proton glutamate symport protein"/>
    <property type="match status" value="1"/>
</dbReference>
<evidence type="ECO:0000256" key="3">
    <source>
        <dbReference type="ARBA" id="ARBA00022475"/>
    </source>
</evidence>
<comment type="caution">
    <text evidence="9">The sequence shown here is derived from an EMBL/GenBank/DDBJ whole genome shotgun (WGS) entry which is preliminary data.</text>
</comment>
<feature type="transmembrane region" description="Helical" evidence="8">
    <location>
        <begin position="202"/>
        <end position="223"/>
    </location>
</feature>
<dbReference type="InterPro" id="IPR050746">
    <property type="entry name" value="DAACS"/>
</dbReference>
<dbReference type="Proteomes" id="UP000289703">
    <property type="component" value="Unassembled WGS sequence"/>
</dbReference>
<dbReference type="FunFam" id="1.10.3860.10:FF:000001">
    <property type="entry name" value="C4-dicarboxylate transport protein"/>
    <property type="match status" value="1"/>
</dbReference>
<gene>
    <name evidence="9" type="ORF">EO244_06080</name>
</gene>
<dbReference type="Gene3D" id="1.10.3860.10">
    <property type="entry name" value="Sodium:dicarboxylate symporter"/>
    <property type="match status" value="1"/>
</dbReference>
<organism evidence="9 10">
    <name type="scientific">Ancylomarina salipaludis</name>
    <dbReference type="NCBI Taxonomy" id="2501299"/>
    <lineage>
        <taxon>Bacteria</taxon>
        <taxon>Pseudomonadati</taxon>
        <taxon>Bacteroidota</taxon>
        <taxon>Bacteroidia</taxon>
        <taxon>Marinilabiliales</taxon>
        <taxon>Marinifilaceae</taxon>
        <taxon>Ancylomarina</taxon>
    </lineage>
</organism>
<feature type="transmembrane region" description="Helical" evidence="8">
    <location>
        <begin position="83"/>
        <end position="104"/>
    </location>
</feature>
<dbReference type="PANTHER" id="PTHR11958:SF63">
    <property type="entry name" value="AMINO ACID TRANSPORTER"/>
    <property type="match status" value="1"/>
</dbReference>
<keyword evidence="2" id="KW-0813">Transport</keyword>
<keyword evidence="6 8" id="KW-1133">Transmembrane helix</keyword>
<evidence type="ECO:0000256" key="7">
    <source>
        <dbReference type="ARBA" id="ARBA00023136"/>
    </source>
</evidence>
<dbReference type="GO" id="GO:0015293">
    <property type="term" value="F:symporter activity"/>
    <property type="evidence" value="ECO:0007669"/>
    <property type="project" value="UniProtKB-KW"/>
</dbReference>
<dbReference type="GO" id="GO:0005886">
    <property type="term" value="C:plasma membrane"/>
    <property type="evidence" value="ECO:0007669"/>
    <property type="project" value="UniProtKB-SubCell"/>
</dbReference>
<feature type="transmembrane region" description="Helical" evidence="8">
    <location>
        <begin position="12"/>
        <end position="31"/>
    </location>
</feature>
<evidence type="ECO:0000256" key="6">
    <source>
        <dbReference type="ARBA" id="ARBA00022989"/>
    </source>
</evidence>
<proteinExistence type="predicted"/>
<feature type="transmembrane region" description="Helical" evidence="8">
    <location>
        <begin position="235"/>
        <end position="257"/>
    </location>
</feature>
<name>A0A4Q1JP34_9BACT</name>
<dbReference type="Pfam" id="PF00375">
    <property type="entry name" value="SDF"/>
    <property type="match status" value="1"/>
</dbReference>
<feature type="transmembrane region" description="Helical" evidence="8">
    <location>
        <begin position="369"/>
        <end position="390"/>
    </location>
</feature>
<keyword evidence="5" id="KW-0769">Symport</keyword>
<dbReference type="AlphaFoldDB" id="A0A4Q1JP34"/>
<reference evidence="9 10" key="1">
    <citation type="submission" date="2019-01" db="EMBL/GenBank/DDBJ databases">
        <title>Ancylomarina salipaludis sp. nov., isolated from a salt marsh.</title>
        <authorList>
            <person name="Yoon J.-H."/>
        </authorList>
    </citation>
    <scope>NUCLEOTIDE SEQUENCE [LARGE SCALE GENOMIC DNA]</scope>
    <source>
        <strain evidence="9 10">SHSM-M15</strain>
    </source>
</reference>
<evidence type="ECO:0000256" key="4">
    <source>
        <dbReference type="ARBA" id="ARBA00022692"/>
    </source>
</evidence>
<dbReference type="PRINTS" id="PR00173">
    <property type="entry name" value="EDTRNSPORT"/>
</dbReference>
<evidence type="ECO:0000313" key="9">
    <source>
        <dbReference type="EMBL" id="RXQ95871.1"/>
    </source>
</evidence>
<dbReference type="OrthoDB" id="9768885at2"/>
<sequence length="437" mass="47543">MTKKKMPLYVKILIGMVLGALAGLLAVKMGWDRFTFNWIKPWGAIFLNLLKLIAVPLIFVSLVKGISSLSNISKLSRIGFKTISLYVISTVIAVSSGLILVNTIQPGNTFPQSKKIELQEKYHSTVDLKKDQAAKVKEETPLQFLVDMVPSNFFQAASDNTKMLQIIFFAILFGIAMVLLEEKQVRVVRDFFDGIDAIILKIIDLIMAFAPYGVFALIAGLIVDFSADVDLFAALGLYAITVTVGLMVMIFIIYPLFLRLFTPVSYRDFYRKISPAQLLAFSTSSSAATLPVTLDRVENHLGVANEVASFVLPVGVTINMDGTSCYQAIAAVFIAQVFGVPLDIYDQLLIVMTATLASIGTPGIPGGSIVMLIIVLSSVGIPIEGLALILGIDRPLDMLRTVVNVTGDATVATIVAQSEGKLNYKPQLIPQTVEVKK</sequence>
<dbReference type="PANTHER" id="PTHR11958">
    <property type="entry name" value="SODIUM/DICARBOXYLATE SYMPORTER-RELATED"/>
    <property type="match status" value="1"/>
</dbReference>